<comment type="similarity">
    <text evidence="3">Belongs to the TRAFAC class dynamin-like GTPase superfamily. GB1/RHD3 GTPase family.</text>
</comment>
<dbReference type="EMBL" id="CAJVCH010395612">
    <property type="protein sequence ID" value="CAG7817491.1"/>
    <property type="molecule type" value="Genomic_DNA"/>
</dbReference>
<organism evidence="5 6">
    <name type="scientific">Allacma fusca</name>
    <dbReference type="NCBI Taxonomy" id="39272"/>
    <lineage>
        <taxon>Eukaryota</taxon>
        <taxon>Metazoa</taxon>
        <taxon>Ecdysozoa</taxon>
        <taxon>Arthropoda</taxon>
        <taxon>Hexapoda</taxon>
        <taxon>Collembola</taxon>
        <taxon>Symphypleona</taxon>
        <taxon>Sminthuridae</taxon>
        <taxon>Allacma</taxon>
    </lineage>
</organism>
<accession>A0A8J2KQ26</accession>
<feature type="non-terminal residue" evidence="5">
    <location>
        <position position="326"/>
    </location>
</feature>
<reference evidence="5" key="1">
    <citation type="submission" date="2021-06" db="EMBL/GenBank/DDBJ databases">
        <authorList>
            <person name="Hodson N. C."/>
            <person name="Mongue J. A."/>
            <person name="Jaron S. K."/>
        </authorList>
    </citation>
    <scope>NUCLEOTIDE SEQUENCE</scope>
</reference>
<keyword evidence="2" id="KW-0342">GTP-binding</keyword>
<dbReference type="GO" id="GO:0005525">
    <property type="term" value="F:GTP binding"/>
    <property type="evidence" value="ECO:0007669"/>
    <property type="project" value="UniProtKB-KW"/>
</dbReference>
<evidence type="ECO:0000259" key="4">
    <source>
        <dbReference type="PROSITE" id="PS51715"/>
    </source>
</evidence>
<keyword evidence="1" id="KW-0547">Nucleotide-binding</keyword>
<evidence type="ECO:0000313" key="6">
    <source>
        <dbReference type="Proteomes" id="UP000708208"/>
    </source>
</evidence>
<protein>
    <recommendedName>
        <fullName evidence="4">GB1/RHD3-type G domain-containing protein</fullName>
    </recommendedName>
</protein>
<sequence length="326" mass="37066">KIVLKTGGRPIGLTDDDADWMGWARSKDPLVGFPWQTSSDRVTTGIWMWSEPITVKSKDGQEYDILLMDTQGVFDEHTTPQQWSILVGLGLISSSCLIFNLSSDLQEDQLNIFDKFLQFGLLALQDQVNESDSSVETPFQKLVFLIRDWSNTQQYALGSGGGDNFIQKKLEIKPHHKDAHKRVREQMHKCFEKVNCFLLPNPGSAAFELNYNGATANCTLYLAELEKSILELMNPNEFPLKKLNGNYLTGQDYLTHFTLYCNLLSSDKMPDSESFYQIASRSCNSVVINKCIDKVNEELEKVLATRPFFKEDDLLQLQEDILRKAS</sequence>
<dbReference type="InterPro" id="IPR030386">
    <property type="entry name" value="G_GB1_RHD3_dom"/>
</dbReference>
<evidence type="ECO:0000256" key="2">
    <source>
        <dbReference type="ARBA" id="ARBA00023134"/>
    </source>
</evidence>
<dbReference type="InterPro" id="IPR015894">
    <property type="entry name" value="Guanylate-bd_N"/>
</dbReference>
<dbReference type="PANTHER" id="PTHR10751">
    <property type="entry name" value="GUANYLATE BINDING PROTEIN"/>
    <property type="match status" value="1"/>
</dbReference>
<gene>
    <name evidence="5" type="ORF">AFUS01_LOCUS28056</name>
</gene>
<name>A0A8J2KQ26_9HEXA</name>
<feature type="domain" description="GB1/RHD3-type G" evidence="4">
    <location>
        <begin position="1"/>
        <end position="150"/>
    </location>
</feature>
<dbReference type="AlphaFoldDB" id="A0A8J2KQ26"/>
<proteinExistence type="inferred from homology"/>
<dbReference type="Proteomes" id="UP000708208">
    <property type="component" value="Unassembled WGS sequence"/>
</dbReference>
<dbReference type="PROSITE" id="PS51715">
    <property type="entry name" value="G_GB1_RHD3"/>
    <property type="match status" value="1"/>
</dbReference>
<dbReference type="OrthoDB" id="7788754at2759"/>
<evidence type="ECO:0000256" key="3">
    <source>
        <dbReference type="PROSITE-ProRule" id="PRU01052"/>
    </source>
</evidence>
<evidence type="ECO:0000256" key="1">
    <source>
        <dbReference type="ARBA" id="ARBA00022741"/>
    </source>
</evidence>
<keyword evidence="6" id="KW-1185">Reference proteome</keyword>
<comment type="caution">
    <text evidence="5">The sequence shown here is derived from an EMBL/GenBank/DDBJ whole genome shotgun (WGS) entry which is preliminary data.</text>
</comment>
<evidence type="ECO:0000313" key="5">
    <source>
        <dbReference type="EMBL" id="CAG7817491.1"/>
    </source>
</evidence>
<dbReference type="GO" id="GO:0003924">
    <property type="term" value="F:GTPase activity"/>
    <property type="evidence" value="ECO:0007669"/>
    <property type="project" value="InterPro"/>
</dbReference>
<feature type="non-terminal residue" evidence="5">
    <location>
        <position position="1"/>
    </location>
</feature>
<dbReference type="Pfam" id="PF02263">
    <property type="entry name" value="GBP"/>
    <property type="match status" value="1"/>
</dbReference>